<protein>
    <recommendedName>
        <fullName evidence="2">Methyltransferase domain-containing protein</fullName>
    </recommendedName>
</protein>
<evidence type="ECO:0000259" key="2">
    <source>
        <dbReference type="Pfam" id="PF13649"/>
    </source>
</evidence>
<proteinExistence type="predicted"/>
<sequence>MLIMLRSFADEDYSMSSSPNSQVYMFGSHEESVQRYHLLNEILLPATADGIAHLAPKPDMQILEIGCGVGDTACYFAQHVVPDGYVTAFDLSPVFIGLAKQQAEEKNIKNISFICADARDIVLKSNAYDLAHTRLVLEHISERDVIVQKVYEWLRPSSCFFCEEQVILHGKTSADHWLNQLVSWRLTLVEVGGGNPNYATAELAEHMKAAGFTEIQSLVSTSHCDPVKVNEINYLGLQREMKQKLIDLGIATEEEIEAMLRAMSKKPPDKSLSTFTMFQTLGRKP</sequence>
<dbReference type="InterPro" id="IPR041698">
    <property type="entry name" value="Methyltransf_25"/>
</dbReference>
<dbReference type="SUPFAM" id="SSF53335">
    <property type="entry name" value="S-adenosyl-L-methionine-dependent methyltransferases"/>
    <property type="match status" value="1"/>
</dbReference>
<dbReference type="Gene3D" id="3.40.50.150">
    <property type="entry name" value="Vaccinia Virus protein VP39"/>
    <property type="match status" value="1"/>
</dbReference>
<comment type="caution">
    <text evidence="3">The sequence shown here is derived from an EMBL/GenBank/DDBJ whole genome shotgun (WGS) entry which is preliminary data.</text>
</comment>
<dbReference type="CDD" id="cd02440">
    <property type="entry name" value="AdoMet_MTases"/>
    <property type="match status" value="1"/>
</dbReference>
<organism evidence="3 4">
    <name type="scientific">Pseudovibrio japonicus</name>
    <dbReference type="NCBI Taxonomy" id="366534"/>
    <lineage>
        <taxon>Bacteria</taxon>
        <taxon>Pseudomonadati</taxon>
        <taxon>Pseudomonadota</taxon>
        <taxon>Alphaproteobacteria</taxon>
        <taxon>Hyphomicrobiales</taxon>
        <taxon>Stappiaceae</taxon>
        <taxon>Pseudovibrio</taxon>
    </lineage>
</organism>
<dbReference type="InterPro" id="IPR029063">
    <property type="entry name" value="SAM-dependent_MTases_sf"/>
</dbReference>
<keyword evidence="1" id="KW-0808">Transferase</keyword>
<evidence type="ECO:0000256" key="1">
    <source>
        <dbReference type="ARBA" id="ARBA00022679"/>
    </source>
</evidence>
<dbReference type="Proteomes" id="UP000637980">
    <property type="component" value="Unassembled WGS sequence"/>
</dbReference>
<feature type="domain" description="Methyltransferase" evidence="2">
    <location>
        <begin position="62"/>
        <end position="156"/>
    </location>
</feature>
<evidence type="ECO:0000313" key="4">
    <source>
        <dbReference type="Proteomes" id="UP000637980"/>
    </source>
</evidence>
<dbReference type="Pfam" id="PF13649">
    <property type="entry name" value="Methyltransf_25"/>
    <property type="match status" value="1"/>
</dbReference>
<evidence type="ECO:0000313" key="3">
    <source>
        <dbReference type="EMBL" id="GHB44483.1"/>
    </source>
</evidence>
<name>A0ABQ3EPT6_9HYPH</name>
<accession>A0ABQ3EPT6</accession>
<gene>
    <name evidence="3" type="ORF">GCM10007094_37270</name>
</gene>
<keyword evidence="4" id="KW-1185">Reference proteome</keyword>
<dbReference type="EMBL" id="BMXE01000008">
    <property type="protein sequence ID" value="GHB44483.1"/>
    <property type="molecule type" value="Genomic_DNA"/>
</dbReference>
<reference evidence="4" key="1">
    <citation type="journal article" date="2019" name="Int. J. Syst. Evol. Microbiol.">
        <title>The Global Catalogue of Microorganisms (GCM) 10K type strain sequencing project: providing services to taxonomists for standard genome sequencing and annotation.</title>
        <authorList>
            <consortium name="The Broad Institute Genomics Platform"/>
            <consortium name="The Broad Institute Genome Sequencing Center for Infectious Disease"/>
            <person name="Wu L."/>
            <person name="Ma J."/>
        </authorList>
    </citation>
    <scope>NUCLEOTIDE SEQUENCE [LARGE SCALE GENOMIC DNA]</scope>
    <source>
        <strain evidence="4">KCTC 12861</strain>
    </source>
</reference>
<dbReference type="PANTHER" id="PTHR43861">
    <property type="entry name" value="TRANS-ACONITATE 2-METHYLTRANSFERASE-RELATED"/>
    <property type="match status" value="1"/>
</dbReference>